<gene>
    <name evidence="1" type="ORF">KSF_012470</name>
</gene>
<dbReference type="EMBL" id="BNJK01000001">
    <property type="protein sequence ID" value="GHO91199.1"/>
    <property type="molecule type" value="Genomic_DNA"/>
</dbReference>
<accession>A0A8J3I974</accession>
<organism evidence="1 2">
    <name type="scientific">Reticulibacter mediterranei</name>
    <dbReference type="NCBI Taxonomy" id="2778369"/>
    <lineage>
        <taxon>Bacteria</taxon>
        <taxon>Bacillati</taxon>
        <taxon>Chloroflexota</taxon>
        <taxon>Ktedonobacteria</taxon>
        <taxon>Ktedonobacterales</taxon>
        <taxon>Reticulibacteraceae</taxon>
        <taxon>Reticulibacter</taxon>
    </lineage>
</organism>
<evidence type="ECO:0000313" key="1">
    <source>
        <dbReference type="EMBL" id="GHO91199.1"/>
    </source>
</evidence>
<proteinExistence type="predicted"/>
<name>A0A8J3I974_9CHLR</name>
<dbReference type="Proteomes" id="UP000597444">
    <property type="component" value="Unassembled WGS sequence"/>
</dbReference>
<protein>
    <submittedName>
        <fullName evidence="1">Uncharacterized protein</fullName>
    </submittedName>
</protein>
<reference evidence="1" key="1">
    <citation type="submission" date="2020-10" db="EMBL/GenBank/DDBJ databases">
        <title>Taxonomic study of unclassified bacteria belonging to the class Ktedonobacteria.</title>
        <authorList>
            <person name="Yabe S."/>
            <person name="Wang C.M."/>
            <person name="Zheng Y."/>
            <person name="Sakai Y."/>
            <person name="Cavaletti L."/>
            <person name="Monciardini P."/>
            <person name="Donadio S."/>
        </authorList>
    </citation>
    <scope>NUCLEOTIDE SEQUENCE</scope>
    <source>
        <strain evidence="1">ID150040</strain>
    </source>
</reference>
<keyword evidence="2" id="KW-1185">Reference proteome</keyword>
<dbReference type="RefSeq" id="WP_220202112.1">
    <property type="nucleotide sequence ID" value="NZ_BNJK01000001.1"/>
</dbReference>
<evidence type="ECO:0000313" key="2">
    <source>
        <dbReference type="Proteomes" id="UP000597444"/>
    </source>
</evidence>
<dbReference type="AlphaFoldDB" id="A0A8J3I974"/>
<sequence length="81" mass="9556">MMDAIIGRYRARMEESGLVLRHASGINFDLTPEETLGLLDFINAYRQTLLFLQERERDMLQDVSRDTDPEIERIIIERDDK</sequence>
<comment type="caution">
    <text evidence="1">The sequence shown here is derived from an EMBL/GenBank/DDBJ whole genome shotgun (WGS) entry which is preliminary data.</text>
</comment>